<evidence type="ECO:0000313" key="3">
    <source>
        <dbReference type="Proteomes" id="UP000198953"/>
    </source>
</evidence>
<dbReference type="InterPro" id="IPR032466">
    <property type="entry name" value="Metal_Hydrolase"/>
</dbReference>
<dbReference type="Gene3D" id="2.30.40.10">
    <property type="entry name" value="Urease, subunit C, domain 1"/>
    <property type="match status" value="1"/>
</dbReference>
<dbReference type="InterPro" id="IPR011059">
    <property type="entry name" value="Metal-dep_hydrolase_composite"/>
</dbReference>
<organism evidence="2 3">
    <name type="scientific">Nonomuraea pusilla</name>
    <dbReference type="NCBI Taxonomy" id="46177"/>
    <lineage>
        <taxon>Bacteria</taxon>
        <taxon>Bacillati</taxon>
        <taxon>Actinomycetota</taxon>
        <taxon>Actinomycetes</taxon>
        <taxon>Streptosporangiales</taxon>
        <taxon>Streptosporangiaceae</taxon>
        <taxon>Nonomuraea</taxon>
    </lineage>
</organism>
<dbReference type="OrthoDB" id="9766983at2"/>
<dbReference type="SUPFAM" id="SSF51556">
    <property type="entry name" value="Metallo-dependent hydrolases"/>
    <property type="match status" value="1"/>
</dbReference>
<sequence>MLDLLLRHGTVHDGLGGPSRTADVAIHEGRVAAIGTGLGPARRVLDVAGLVVAPGFVDPHSHSDTVPFLSEEQPFKLLQGVTTEIIGNCGFSCAPVHDDDSGFTPSVLADAAFPTMREYLDAAQQAGPTNNLAVLVGHNTLRLAAAGMTAEITAARLDRMCALAAEAFEAGAYGLSSGLEYVPGAYAGLDELTALALVAKRWELTYATHLRSESEGLAEALDEAITVATRAGVRLHVSHCKASGRAVHGASAMVLDRLSRARSAGLDVRADVYPYLAFGTGLVAVLPPSACEGGEEALLARLADPGTRAALRTLAESPGSGIGVGLWRELHPADVQILTHRDPRVAGRRLADLGGDPWEALCDLLAADPRAAGVFHTMHEHDLRAFLADPLVSIGSDGGPPVGPNHPRTFGTFPTFLGRYVREERAVPMEVAVRKVSSAAAGQFGLAGRGWLGPGAVADVCVFDPGTIGHDGTYERPDARPTGVVHVFLAGRQVVADGEPTGGRHGRVLRRGTP</sequence>
<evidence type="ECO:0000313" key="2">
    <source>
        <dbReference type="EMBL" id="SEM94175.1"/>
    </source>
</evidence>
<dbReference type="RefSeq" id="WP_091104308.1">
    <property type="nucleotide sequence ID" value="NZ_FOBF01000019.1"/>
</dbReference>
<dbReference type="EMBL" id="FOBF01000019">
    <property type="protein sequence ID" value="SEM94175.1"/>
    <property type="molecule type" value="Genomic_DNA"/>
</dbReference>
<dbReference type="InterPro" id="IPR023100">
    <property type="entry name" value="D-aminoacylase_insert_dom_sf"/>
</dbReference>
<dbReference type="STRING" id="46177.SAMN05660976_06407"/>
<protein>
    <submittedName>
        <fullName evidence="2">N-acyl-D-amino-acid deacylase</fullName>
    </submittedName>
</protein>
<dbReference type="InterPro" id="IPR050378">
    <property type="entry name" value="Metallo-dep_Hydrolases_sf"/>
</dbReference>
<dbReference type="AlphaFoldDB" id="A0A1H8CGK3"/>
<dbReference type="SUPFAM" id="SSF51338">
    <property type="entry name" value="Composite domain of metallo-dependent hydrolases"/>
    <property type="match status" value="1"/>
</dbReference>
<accession>A0A1H8CGK3</accession>
<dbReference type="CDD" id="cd01297">
    <property type="entry name" value="D-aminoacylase"/>
    <property type="match status" value="1"/>
</dbReference>
<reference evidence="2 3" key="1">
    <citation type="submission" date="2016-10" db="EMBL/GenBank/DDBJ databases">
        <authorList>
            <person name="de Groot N.N."/>
        </authorList>
    </citation>
    <scope>NUCLEOTIDE SEQUENCE [LARGE SCALE GENOMIC DNA]</scope>
    <source>
        <strain evidence="2 3">DSM 43357</strain>
    </source>
</reference>
<proteinExistence type="predicted"/>
<dbReference type="Proteomes" id="UP000198953">
    <property type="component" value="Unassembled WGS sequence"/>
</dbReference>
<evidence type="ECO:0000259" key="1">
    <source>
        <dbReference type="Pfam" id="PF07969"/>
    </source>
</evidence>
<dbReference type="Gene3D" id="3.30.1490.130">
    <property type="entry name" value="D-aminoacylase. Domain 3"/>
    <property type="match status" value="1"/>
</dbReference>
<dbReference type="GO" id="GO:0005829">
    <property type="term" value="C:cytosol"/>
    <property type="evidence" value="ECO:0007669"/>
    <property type="project" value="TreeGrafter"/>
</dbReference>
<keyword evidence="3" id="KW-1185">Reference proteome</keyword>
<gene>
    <name evidence="2" type="ORF">SAMN05660976_06407</name>
</gene>
<feature type="domain" description="Amidohydrolase 3" evidence="1">
    <location>
        <begin position="43"/>
        <end position="495"/>
    </location>
</feature>
<dbReference type="Gene3D" id="3.20.20.140">
    <property type="entry name" value="Metal-dependent hydrolases"/>
    <property type="match status" value="1"/>
</dbReference>
<dbReference type="GO" id="GO:0016812">
    <property type="term" value="F:hydrolase activity, acting on carbon-nitrogen (but not peptide) bonds, in cyclic amides"/>
    <property type="evidence" value="ECO:0007669"/>
    <property type="project" value="TreeGrafter"/>
</dbReference>
<dbReference type="GO" id="GO:0016811">
    <property type="term" value="F:hydrolase activity, acting on carbon-nitrogen (but not peptide) bonds, in linear amides"/>
    <property type="evidence" value="ECO:0007669"/>
    <property type="project" value="InterPro"/>
</dbReference>
<dbReference type="PANTHER" id="PTHR11647:SF1">
    <property type="entry name" value="COLLAPSIN RESPONSE MEDIATOR PROTEIN"/>
    <property type="match status" value="1"/>
</dbReference>
<dbReference type="PANTHER" id="PTHR11647">
    <property type="entry name" value="HYDRANTOINASE/DIHYDROPYRIMIDINASE FAMILY MEMBER"/>
    <property type="match status" value="1"/>
</dbReference>
<dbReference type="InterPro" id="IPR013108">
    <property type="entry name" value="Amidohydro_3"/>
</dbReference>
<dbReference type="Pfam" id="PF07969">
    <property type="entry name" value="Amidohydro_3"/>
    <property type="match status" value="1"/>
</dbReference>
<name>A0A1H8CGK3_9ACTN</name>